<dbReference type="AlphaFoldDB" id="A0A1B8B0H8"/>
<organism evidence="2 3">
    <name type="scientific">Fusarium poae</name>
    <dbReference type="NCBI Taxonomy" id="36050"/>
    <lineage>
        <taxon>Eukaryota</taxon>
        <taxon>Fungi</taxon>
        <taxon>Dikarya</taxon>
        <taxon>Ascomycota</taxon>
        <taxon>Pezizomycotina</taxon>
        <taxon>Sordariomycetes</taxon>
        <taxon>Hypocreomycetidae</taxon>
        <taxon>Hypocreales</taxon>
        <taxon>Nectriaceae</taxon>
        <taxon>Fusarium</taxon>
    </lineage>
</organism>
<dbReference type="PANTHER" id="PTHR43558">
    <property type="entry name" value="REDUCTASE, PUTATIVE (AFU_ORTHOLOGUE AFUA_3G10540)-RELATED"/>
    <property type="match status" value="1"/>
</dbReference>
<feature type="compositionally biased region" description="Polar residues" evidence="1">
    <location>
        <begin position="457"/>
        <end position="469"/>
    </location>
</feature>
<reference evidence="2 3" key="1">
    <citation type="submission" date="2016-06" db="EMBL/GenBank/DDBJ databases">
        <title>Living apart together: crosstalk between the core and supernumerary genomes in a fungal plant pathogen.</title>
        <authorList>
            <person name="Vanheule A."/>
            <person name="Audenaert K."/>
            <person name="Warris S."/>
            <person name="Van De Geest H."/>
            <person name="Schijlen E."/>
            <person name="Hofte M."/>
            <person name="De Saeger S."/>
            <person name="Haesaert G."/>
            <person name="Waalwijk C."/>
            <person name="Van Der Lee T."/>
        </authorList>
    </citation>
    <scope>NUCLEOTIDE SEQUENCE [LARGE SCALE GENOMIC DNA]</scope>
    <source>
        <strain evidence="2 3">2516</strain>
    </source>
</reference>
<dbReference type="PANTHER" id="PTHR43558:SF6">
    <property type="entry name" value="REDUCTASE, PUTATIVE (AFU_ORTHOLOGUE AFUA_3G10540)-RELATED"/>
    <property type="match status" value="1"/>
</dbReference>
<proteinExistence type="predicted"/>
<dbReference type="STRING" id="36050.A0A1B8B0H8"/>
<sequence length="469" mass="53741">MGDLEDEPDKIEMPSPPPSQFISHLLENSSMSTQELMKPYLSYERFLRKEFAKVRRLDSPIPIDHLDNLVPVFADPRIHTSRIDRDNKKRRRKYMMKLPSKIVGDHGSLAITPTLEEYRERFDAFTFGTLAGLADIPNIVVGGSAALLPLLPRRNDVRGVPEPSTVARPWETYYQHVAKSSDVDIFMYGIDKEKAIDLIYRIEREIRNIQGLKPGTGLSLRSEHAITFIAPKWPFRHIQIILRLYKSLSEILTGFDVDCSCVAFDGKQVYSTPRGVAAIATRTNIIDLTRRSPSYENRLWKYRQHNFDVYWEHLRRDLIDVEVTGDDRNVKGFKGLARLLFSEETLRLGLGTSYLGTYWFTRALMRIGDSNDASPSAPSGYATFDVPYGQHFDAEWIREYVRSRTDEAFFGTIEEVINGLNAVEEGKEFMARKLSFIEDDPGRQMIGSTHPLDADDWTTQAYKSPSNEE</sequence>
<dbReference type="OMA" id="SYENRLW"/>
<keyword evidence="3" id="KW-1185">Reference proteome</keyword>
<evidence type="ECO:0000313" key="2">
    <source>
        <dbReference type="EMBL" id="OBS26244.1"/>
    </source>
</evidence>
<protein>
    <submittedName>
        <fullName evidence="2">Uncharacterized protein</fullName>
    </submittedName>
</protein>
<gene>
    <name evidence="2" type="ORF">FPOA_00184</name>
</gene>
<dbReference type="EMBL" id="LYXU01000001">
    <property type="protein sequence ID" value="OBS26244.1"/>
    <property type="molecule type" value="Genomic_DNA"/>
</dbReference>
<comment type="caution">
    <text evidence="2">The sequence shown here is derived from an EMBL/GenBank/DDBJ whole genome shotgun (WGS) entry which is preliminary data.</text>
</comment>
<evidence type="ECO:0000313" key="3">
    <source>
        <dbReference type="Proteomes" id="UP000091967"/>
    </source>
</evidence>
<dbReference type="Proteomes" id="UP000091967">
    <property type="component" value="Unassembled WGS sequence"/>
</dbReference>
<name>A0A1B8B0H8_FUSPO</name>
<evidence type="ECO:0000256" key="1">
    <source>
        <dbReference type="SAM" id="MobiDB-lite"/>
    </source>
</evidence>
<feature type="region of interest" description="Disordered" evidence="1">
    <location>
        <begin position="447"/>
        <end position="469"/>
    </location>
</feature>
<dbReference type="InterPro" id="IPR053354">
    <property type="entry name" value="MGDG_epimerase"/>
</dbReference>
<accession>A0A1B8B0H8</accession>